<proteinExistence type="predicted"/>
<dbReference type="EMBL" id="CYRY02008430">
    <property type="protein sequence ID" value="VCW77125.1"/>
    <property type="molecule type" value="Genomic_DNA"/>
</dbReference>
<evidence type="ECO:0000313" key="2">
    <source>
        <dbReference type="EMBL" id="VCW77125.1"/>
    </source>
</evidence>
<feature type="region of interest" description="Disordered" evidence="1">
    <location>
        <begin position="25"/>
        <end position="51"/>
    </location>
</feature>
<feature type="non-terminal residue" evidence="2">
    <location>
        <position position="1"/>
    </location>
</feature>
<dbReference type="AlphaFoldDB" id="A0A9X9LMY0"/>
<protein>
    <submittedName>
        <fullName evidence="2">Uncharacterized protein</fullName>
    </submittedName>
</protein>
<organism evidence="2 3">
    <name type="scientific">Gulo gulo</name>
    <name type="common">Wolverine</name>
    <name type="synonym">Gluton</name>
    <dbReference type="NCBI Taxonomy" id="48420"/>
    <lineage>
        <taxon>Eukaryota</taxon>
        <taxon>Metazoa</taxon>
        <taxon>Chordata</taxon>
        <taxon>Craniata</taxon>
        <taxon>Vertebrata</taxon>
        <taxon>Euteleostomi</taxon>
        <taxon>Mammalia</taxon>
        <taxon>Eutheria</taxon>
        <taxon>Laurasiatheria</taxon>
        <taxon>Carnivora</taxon>
        <taxon>Caniformia</taxon>
        <taxon>Musteloidea</taxon>
        <taxon>Mustelidae</taxon>
        <taxon>Guloninae</taxon>
        <taxon>Gulo</taxon>
    </lineage>
</organism>
<accession>A0A9X9LMY0</accession>
<keyword evidence="3" id="KW-1185">Reference proteome</keyword>
<feature type="non-terminal residue" evidence="2">
    <location>
        <position position="51"/>
    </location>
</feature>
<evidence type="ECO:0000313" key="3">
    <source>
        <dbReference type="Proteomes" id="UP000269945"/>
    </source>
</evidence>
<sequence length="51" mass="5442">NTTPGEIGTRQDLLKALSGEVSGLRRRGARKVVPGGGRHSWARFHDSGRGS</sequence>
<evidence type="ECO:0000256" key="1">
    <source>
        <dbReference type="SAM" id="MobiDB-lite"/>
    </source>
</evidence>
<dbReference type="Proteomes" id="UP000269945">
    <property type="component" value="Unassembled WGS sequence"/>
</dbReference>
<gene>
    <name evidence="2" type="ORF">BN2614_LOCUS1</name>
</gene>
<name>A0A9X9LMY0_GULGU</name>
<reference evidence="2 3" key="1">
    <citation type="submission" date="2018-10" db="EMBL/GenBank/DDBJ databases">
        <authorList>
            <person name="Ekblom R."/>
            <person name="Jareborg N."/>
        </authorList>
    </citation>
    <scope>NUCLEOTIDE SEQUENCE [LARGE SCALE GENOMIC DNA]</scope>
    <source>
        <tissue evidence="2">Muscle</tissue>
    </source>
</reference>
<comment type="caution">
    <text evidence="2">The sequence shown here is derived from an EMBL/GenBank/DDBJ whole genome shotgun (WGS) entry which is preliminary data.</text>
</comment>